<reference evidence="3" key="1">
    <citation type="journal article" date="2021" name="Nat. Commun.">
        <title>Genetic determinants of endophytism in the Arabidopsis root mycobiome.</title>
        <authorList>
            <person name="Mesny F."/>
            <person name="Miyauchi S."/>
            <person name="Thiergart T."/>
            <person name="Pickel B."/>
            <person name="Atanasova L."/>
            <person name="Karlsson M."/>
            <person name="Huettel B."/>
            <person name="Barry K.W."/>
            <person name="Haridas S."/>
            <person name="Chen C."/>
            <person name="Bauer D."/>
            <person name="Andreopoulos W."/>
            <person name="Pangilinan J."/>
            <person name="LaButti K."/>
            <person name="Riley R."/>
            <person name="Lipzen A."/>
            <person name="Clum A."/>
            <person name="Drula E."/>
            <person name="Henrissat B."/>
            <person name="Kohler A."/>
            <person name="Grigoriev I.V."/>
            <person name="Martin F.M."/>
            <person name="Hacquard S."/>
        </authorList>
    </citation>
    <scope>NUCLEOTIDE SEQUENCE</scope>
    <source>
        <strain evidence="3">MPI-CAGE-AT-0016</strain>
    </source>
</reference>
<gene>
    <name evidence="3" type="ORF">B0T11DRAFT_330444</name>
</gene>
<evidence type="ECO:0000256" key="1">
    <source>
        <dbReference type="SAM" id="MobiDB-lite"/>
    </source>
</evidence>
<evidence type="ECO:0000313" key="4">
    <source>
        <dbReference type="Proteomes" id="UP000813385"/>
    </source>
</evidence>
<evidence type="ECO:0000313" key="3">
    <source>
        <dbReference type="EMBL" id="KAH7358679.1"/>
    </source>
</evidence>
<feature type="region of interest" description="Disordered" evidence="1">
    <location>
        <begin position="55"/>
        <end position="80"/>
    </location>
</feature>
<keyword evidence="2" id="KW-0812">Transmembrane</keyword>
<feature type="compositionally biased region" description="Basic and acidic residues" evidence="1">
    <location>
        <begin position="1"/>
        <end position="18"/>
    </location>
</feature>
<feature type="transmembrane region" description="Helical" evidence="2">
    <location>
        <begin position="91"/>
        <end position="112"/>
    </location>
</feature>
<dbReference type="EMBL" id="JAGPXD010000004">
    <property type="protein sequence ID" value="KAH7358679.1"/>
    <property type="molecule type" value="Genomic_DNA"/>
</dbReference>
<protein>
    <submittedName>
        <fullName evidence="3">Uncharacterized protein</fullName>
    </submittedName>
</protein>
<keyword evidence="2" id="KW-1133">Transmembrane helix</keyword>
<evidence type="ECO:0000256" key="2">
    <source>
        <dbReference type="SAM" id="Phobius"/>
    </source>
</evidence>
<accession>A0A8K0TBS1</accession>
<keyword evidence="2" id="KW-0472">Membrane</keyword>
<organism evidence="3 4">
    <name type="scientific">Plectosphaerella cucumerina</name>
    <dbReference type="NCBI Taxonomy" id="40658"/>
    <lineage>
        <taxon>Eukaryota</taxon>
        <taxon>Fungi</taxon>
        <taxon>Dikarya</taxon>
        <taxon>Ascomycota</taxon>
        <taxon>Pezizomycotina</taxon>
        <taxon>Sordariomycetes</taxon>
        <taxon>Hypocreomycetidae</taxon>
        <taxon>Glomerellales</taxon>
        <taxon>Plectosphaerellaceae</taxon>
        <taxon>Plectosphaerella</taxon>
    </lineage>
</organism>
<dbReference type="AlphaFoldDB" id="A0A8K0TBS1"/>
<sequence length="265" mass="28385">MDNKTDEKQQESPQHEDPQQDLADVPIHHQTRDSGTNWAEFDVNAAPQVAVYDAPESMAPPGVDVEADQHRRSSSDEKPTTVVTIPWYKKAWVIALPIVLVSIIAIVIPVAITQSSNRVADDGGNDPAIPSVTSSDVSSVSLSSTLTTRRPASTSTVTPECNSSQFVRGVNWIGSSIPNWSFKLDLADDAVDCCEQCYQDQACNGWMYMADDASTVPPCNRILGHTGPNPSDDCPNGKPDIVFAKGSNSLDNFGGGGPCGGRVRS</sequence>
<proteinExistence type="predicted"/>
<dbReference type="Proteomes" id="UP000813385">
    <property type="component" value="Unassembled WGS sequence"/>
</dbReference>
<comment type="caution">
    <text evidence="3">The sequence shown here is derived from an EMBL/GenBank/DDBJ whole genome shotgun (WGS) entry which is preliminary data.</text>
</comment>
<feature type="region of interest" description="Disordered" evidence="1">
    <location>
        <begin position="1"/>
        <end position="40"/>
    </location>
</feature>
<dbReference type="OrthoDB" id="5244249at2759"/>
<feature type="compositionally biased region" description="Basic and acidic residues" evidence="1">
    <location>
        <begin position="67"/>
        <end position="79"/>
    </location>
</feature>
<keyword evidence="4" id="KW-1185">Reference proteome</keyword>
<name>A0A8K0TBS1_9PEZI</name>